<reference evidence="2" key="5">
    <citation type="journal article" date="2021" name="G3 (Bethesda)">
        <title>Aegilops tauschii genome assembly Aet v5.0 features greater sequence contiguity and improved annotation.</title>
        <authorList>
            <person name="Wang L."/>
            <person name="Zhu T."/>
            <person name="Rodriguez J.C."/>
            <person name="Deal K.R."/>
            <person name="Dubcovsky J."/>
            <person name="McGuire P.E."/>
            <person name="Lux T."/>
            <person name="Spannagl M."/>
            <person name="Mayer K.F.X."/>
            <person name="Baldrich P."/>
            <person name="Meyers B.C."/>
            <person name="Huo N."/>
            <person name="Gu Y.Q."/>
            <person name="Zhou H."/>
            <person name="Devos K.M."/>
            <person name="Bennetzen J.L."/>
            <person name="Unver T."/>
            <person name="Budak H."/>
            <person name="Gulick P.J."/>
            <person name="Galiba G."/>
            <person name="Kalapos B."/>
            <person name="Nelson D.R."/>
            <person name="Li P."/>
            <person name="You F.M."/>
            <person name="Luo M.C."/>
            <person name="Dvorak J."/>
        </authorList>
    </citation>
    <scope>NUCLEOTIDE SEQUENCE [LARGE SCALE GENOMIC DNA]</scope>
    <source>
        <strain evidence="2">cv. AL8/78</strain>
    </source>
</reference>
<dbReference type="AlphaFoldDB" id="A0A453B1A4"/>
<accession>A0A453B1A4</accession>
<dbReference type="Gramene" id="AET2Gv20333100.22">
    <property type="protein sequence ID" value="AET2Gv20333100.22"/>
    <property type="gene ID" value="AET2Gv20333100"/>
</dbReference>
<reference evidence="3" key="2">
    <citation type="journal article" date="2017" name="Nat. Plants">
        <title>The Aegilops tauschii genome reveals multiple impacts of transposons.</title>
        <authorList>
            <person name="Zhao G."/>
            <person name="Zou C."/>
            <person name="Li K."/>
            <person name="Wang K."/>
            <person name="Li T."/>
            <person name="Gao L."/>
            <person name="Zhang X."/>
            <person name="Wang H."/>
            <person name="Yang Z."/>
            <person name="Liu X."/>
            <person name="Jiang W."/>
            <person name="Mao L."/>
            <person name="Kong X."/>
            <person name="Jiao Y."/>
            <person name="Jia J."/>
        </authorList>
    </citation>
    <scope>NUCLEOTIDE SEQUENCE [LARGE SCALE GENOMIC DNA]</scope>
    <source>
        <strain evidence="3">cv. AL8/78</strain>
    </source>
</reference>
<dbReference type="Proteomes" id="UP000015105">
    <property type="component" value="Chromosome 2D"/>
</dbReference>
<keyword evidence="3" id="KW-1185">Reference proteome</keyword>
<name>A0A453B1A4_AEGTS</name>
<reference evidence="2" key="4">
    <citation type="submission" date="2019-03" db="UniProtKB">
        <authorList>
            <consortium name="EnsemblPlants"/>
        </authorList>
    </citation>
    <scope>IDENTIFICATION</scope>
</reference>
<feature type="compositionally biased region" description="Low complexity" evidence="1">
    <location>
        <begin position="17"/>
        <end position="26"/>
    </location>
</feature>
<protein>
    <submittedName>
        <fullName evidence="2">Uncharacterized protein</fullName>
    </submittedName>
</protein>
<reference evidence="3" key="1">
    <citation type="journal article" date="2014" name="Science">
        <title>Ancient hybridizations among the ancestral genomes of bread wheat.</title>
        <authorList>
            <consortium name="International Wheat Genome Sequencing Consortium,"/>
            <person name="Marcussen T."/>
            <person name="Sandve S.R."/>
            <person name="Heier L."/>
            <person name="Spannagl M."/>
            <person name="Pfeifer M."/>
            <person name="Jakobsen K.S."/>
            <person name="Wulff B.B."/>
            <person name="Steuernagel B."/>
            <person name="Mayer K.F."/>
            <person name="Olsen O.A."/>
        </authorList>
    </citation>
    <scope>NUCLEOTIDE SEQUENCE [LARGE SCALE GENOMIC DNA]</scope>
    <source>
        <strain evidence="3">cv. AL8/78</strain>
    </source>
</reference>
<proteinExistence type="predicted"/>
<dbReference type="EnsemblPlants" id="AET2Gv20333100.22">
    <property type="protein sequence ID" value="AET2Gv20333100.22"/>
    <property type="gene ID" value="AET2Gv20333100"/>
</dbReference>
<evidence type="ECO:0000256" key="1">
    <source>
        <dbReference type="SAM" id="MobiDB-lite"/>
    </source>
</evidence>
<evidence type="ECO:0000313" key="2">
    <source>
        <dbReference type="EnsemblPlants" id="AET2Gv20333100.22"/>
    </source>
</evidence>
<organism evidence="2 3">
    <name type="scientific">Aegilops tauschii subsp. strangulata</name>
    <name type="common">Goatgrass</name>
    <dbReference type="NCBI Taxonomy" id="200361"/>
    <lineage>
        <taxon>Eukaryota</taxon>
        <taxon>Viridiplantae</taxon>
        <taxon>Streptophyta</taxon>
        <taxon>Embryophyta</taxon>
        <taxon>Tracheophyta</taxon>
        <taxon>Spermatophyta</taxon>
        <taxon>Magnoliopsida</taxon>
        <taxon>Liliopsida</taxon>
        <taxon>Poales</taxon>
        <taxon>Poaceae</taxon>
        <taxon>BOP clade</taxon>
        <taxon>Pooideae</taxon>
        <taxon>Triticodae</taxon>
        <taxon>Triticeae</taxon>
        <taxon>Triticinae</taxon>
        <taxon>Aegilops</taxon>
    </lineage>
</organism>
<sequence length="38" mass="4272">PRRRLFLCTPTQVSSLSLLHPASPSPRTQTAYPRHDLA</sequence>
<feature type="region of interest" description="Disordered" evidence="1">
    <location>
        <begin position="17"/>
        <end position="38"/>
    </location>
</feature>
<reference evidence="2" key="3">
    <citation type="journal article" date="2017" name="Nature">
        <title>Genome sequence of the progenitor of the wheat D genome Aegilops tauschii.</title>
        <authorList>
            <person name="Luo M.C."/>
            <person name="Gu Y.Q."/>
            <person name="Puiu D."/>
            <person name="Wang H."/>
            <person name="Twardziok S.O."/>
            <person name="Deal K.R."/>
            <person name="Huo N."/>
            <person name="Zhu T."/>
            <person name="Wang L."/>
            <person name="Wang Y."/>
            <person name="McGuire P.E."/>
            <person name="Liu S."/>
            <person name="Long H."/>
            <person name="Ramasamy R.K."/>
            <person name="Rodriguez J.C."/>
            <person name="Van S.L."/>
            <person name="Yuan L."/>
            <person name="Wang Z."/>
            <person name="Xia Z."/>
            <person name="Xiao L."/>
            <person name="Anderson O.D."/>
            <person name="Ouyang S."/>
            <person name="Liang Y."/>
            <person name="Zimin A.V."/>
            <person name="Pertea G."/>
            <person name="Qi P."/>
            <person name="Bennetzen J.L."/>
            <person name="Dai X."/>
            <person name="Dawson M.W."/>
            <person name="Muller H.G."/>
            <person name="Kugler K."/>
            <person name="Rivarola-Duarte L."/>
            <person name="Spannagl M."/>
            <person name="Mayer K.F.X."/>
            <person name="Lu F.H."/>
            <person name="Bevan M.W."/>
            <person name="Leroy P."/>
            <person name="Li P."/>
            <person name="You F.M."/>
            <person name="Sun Q."/>
            <person name="Liu Z."/>
            <person name="Lyons E."/>
            <person name="Wicker T."/>
            <person name="Salzberg S.L."/>
            <person name="Devos K.M."/>
            <person name="Dvorak J."/>
        </authorList>
    </citation>
    <scope>NUCLEOTIDE SEQUENCE [LARGE SCALE GENOMIC DNA]</scope>
    <source>
        <strain evidence="2">cv. AL8/78</strain>
    </source>
</reference>
<evidence type="ECO:0000313" key="3">
    <source>
        <dbReference type="Proteomes" id="UP000015105"/>
    </source>
</evidence>